<dbReference type="InterPro" id="IPR016181">
    <property type="entry name" value="Acyl_CoA_acyltransferase"/>
</dbReference>
<dbReference type="AlphaFoldDB" id="A0A9X2L3A8"/>
<sequence>MIAEADVSTDVKILKADLNNPKHASDIVKIVDLFARDPMGQDEPLDEEVRVDMIAEMKKVPTTMTYIAYASDKALGIVTCFVGFSTFTASKVFKIHDVAVHPDARGMGIGTMMLENIEEEAQEMGCSKITLEVREDNPARRLYEKQDFEYGDPKWYFMTKNLN</sequence>
<keyword evidence="2" id="KW-0012">Acyltransferase</keyword>
<evidence type="ECO:0000256" key="1">
    <source>
        <dbReference type="ARBA" id="ARBA00022679"/>
    </source>
</evidence>
<organism evidence="4 5">
    <name type="scientific">Gracilimonas sediminicola</name>
    <dbReference type="NCBI Taxonomy" id="2952158"/>
    <lineage>
        <taxon>Bacteria</taxon>
        <taxon>Pseudomonadati</taxon>
        <taxon>Balneolota</taxon>
        <taxon>Balneolia</taxon>
        <taxon>Balneolales</taxon>
        <taxon>Balneolaceae</taxon>
        <taxon>Gracilimonas</taxon>
    </lineage>
</organism>
<dbReference type="PROSITE" id="PS51186">
    <property type="entry name" value="GNAT"/>
    <property type="match status" value="1"/>
</dbReference>
<accession>A0A9X2L3A8</accession>
<dbReference type="CDD" id="cd04301">
    <property type="entry name" value="NAT_SF"/>
    <property type="match status" value="1"/>
</dbReference>
<evidence type="ECO:0000256" key="2">
    <source>
        <dbReference type="ARBA" id="ARBA00023315"/>
    </source>
</evidence>
<dbReference type="SUPFAM" id="SSF55729">
    <property type="entry name" value="Acyl-CoA N-acyltransferases (Nat)"/>
    <property type="match status" value="1"/>
</dbReference>
<evidence type="ECO:0000313" key="4">
    <source>
        <dbReference type="EMBL" id="MCP9291497.1"/>
    </source>
</evidence>
<dbReference type="RefSeq" id="WP_255134363.1">
    <property type="nucleotide sequence ID" value="NZ_JANDBC010000001.1"/>
</dbReference>
<dbReference type="GO" id="GO:0016747">
    <property type="term" value="F:acyltransferase activity, transferring groups other than amino-acyl groups"/>
    <property type="evidence" value="ECO:0007669"/>
    <property type="project" value="InterPro"/>
</dbReference>
<dbReference type="Gene3D" id="3.40.630.30">
    <property type="match status" value="1"/>
</dbReference>
<protein>
    <submittedName>
        <fullName evidence="4">GNAT family N-acetyltransferase</fullName>
    </submittedName>
</protein>
<feature type="domain" description="N-acetyltransferase" evidence="3">
    <location>
        <begin position="11"/>
        <end position="163"/>
    </location>
</feature>
<dbReference type="PANTHER" id="PTHR43420">
    <property type="entry name" value="ACETYLTRANSFERASE"/>
    <property type="match status" value="1"/>
</dbReference>
<dbReference type="Pfam" id="PF00583">
    <property type="entry name" value="Acetyltransf_1"/>
    <property type="match status" value="1"/>
</dbReference>
<dbReference type="EMBL" id="JANDBC010000001">
    <property type="protein sequence ID" value="MCP9291497.1"/>
    <property type="molecule type" value="Genomic_DNA"/>
</dbReference>
<evidence type="ECO:0000259" key="3">
    <source>
        <dbReference type="PROSITE" id="PS51186"/>
    </source>
</evidence>
<name>A0A9X2L3A8_9BACT</name>
<dbReference type="InterPro" id="IPR050680">
    <property type="entry name" value="YpeA/RimI_acetyltransf"/>
</dbReference>
<evidence type="ECO:0000313" key="5">
    <source>
        <dbReference type="Proteomes" id="UP001139125"/>
    </source>
</evidence>
<proteinExistence type="predicted"/>
<comment type="caution">
    <text evidence="4">The sequence shown here is derived from an EMBL/GenBank/DDBJ whole genome shotgun (WGS) entry which is preliminary data.</text>
</comment>
<dbReference type="Proteomes" id="UP001139125">
    <property type="component" value="Unassembled WGS sequence"/>
</dbReference>
<dbReference type="PANTHER" id="PTHR43420:SF44">
    <property type="entry name" value="ACETYLTRANSFERASE YPEA"/>
    <property type="match status" value="1"/>
</dbReference>
<keyword evidence="1" id="KW-0808">Transferase</keyword>
<reference evidence="4" key="1">
    <citation type="submission" date="2022-06" db="EMBL/GenBank/DDBJ databases">
        <title>Gracilimonas sp. CAU 1638 isolated from sea sediment.</title>
        <authorList>
            <person name="Kim W."/>
        </authorList>
    </citation>
    <scope>NUCLEOTIDE SEQUENCE</scope>
    <source>
        <strain evidence="4">CAU 1638</strain>
    </source>
</reference>
<keyword evidence="5" id="KW-1185">Reference proteome</keyword>
<gene>
    <name evidence="4" type="ORF">NM125_07870</name>
</gene>
<dbReference type="InterPro" id="IPR000182">
    <property type="entry name" value="GNAT_dom"/>
</dbReference>